<sequence>MKTLIASTALALAALTGAAHAAGTVSAVERAEIERAAPFVDADTLSFAQAQTALNIIHSSDNQGEAQMKLRSILR</sequence>
<dbReference type="Proteomes" id="UP001428774">
    <property type="component" value="Unassembled WGS sequence"/>
</dbReference>
<keyword evidence="3" id="KW-1185">Reference proteome</keyword>
<organism evidence="2 3">
    <name type="scientific">Ponticoccus litoralis</name>
    <dbReference type="NCBI Taxonomy" id="422297"/>
    <lineage>
        <taxon>Bacteria</taxon>
        <taxon>Pseudomonadati</taxon>
        <taxon>Pseudomonadota</taxon>
        <taxon>Alphaproteobacteria</taxon>
        <taxon>Rhodobacterales</taxon>
        <taxon>Roseobacteraceae</taxon>
        <taxon>Ponticoccus</taxon>
    </lineage>
</organism>
<proteinExistence type="predicted"/>
<reference evidence="2 3" key="1">
    <citation type="submission" date="2024-05" db="EMBL/GenBank/DDBJ databases">
        <title>Genome sequence of Ponticoccus litoralis KCCM 90028.</title>
        <authorList>
            <person name="Kim J.M."/>
            <person name="Lee J.K."/>
            <person name="Choi B.J."/>
            <person name="Bayburt H."/>
            <person name="Baek J.H."/>
            <person name="Jeon C.O."/>
        </authorList>
    </citation>
    <scope>NUCLEOTIDE SEQUENCE [LARGE SCALE GENOMIC DNA]</scope>
    <source>
        <strain evidence="2 3">KCCM 90028</strain>
    </source>
</reference>
<dbReference type="AlphaFoldDB" id="A0AAW9S636"/>
<evidence type="ECO:0000313" key="3">
    <source>
        <dbReference type="Proteomes" id="UP001428774"/>
    </source>
</evidence>
<evidence type="ECO:0000256" key="1">
    <source>
        <dbReference type="SAM" id="SignalP"/>
    </source>
</evidence>
<feature type="chain" id="PRO_5043364941" description="DUF4142 domain-containing protein" evidence="1">
    <location>
        <begin position="22"/>
        <end position="75"/>
    </location>
</feature>
<evidence type="ECO:0008006" key="4">
    <source>
        <dbReference type="Google" id="ProtNLM"/>
    </source>
</evidence>
<gene>
    <name evidence="2" type="ORF">ABFB10_03850</name>
</gene>
<dbReference type="EMBL" id="JBDNCH010000002">
    <property type="protein sequence ID" value="MEN9060294.1"/>
    <property type="molecule type" value="Genomic_DNA"/>
</dbReference>
<evidence type="ECO:0000313" key="2">
    <source>
        <dbReference type="EMBL" id="MEN9060294.1"/>
    </source>
</evidence>
<accession>A0AAW9S636</accession>
<feature type="signal peptide" evidence="1">
    <location>
        <begin position="1"/>
        <end position="21"/>
    </location>
</feature>
<name>A0AAW9S636_9RHOB</name>
<dbReference type="RefSeq" id="WP_347165495.1">
    <property type="nucleotide sequence ID" value="NZ_JBDNCH010000002.1"/>
</dbReference>
<comment type="caution">
    <text evidence="2">The sequence shown here is derived from an EMBL/GenBank/DDBJ whole genome shotgun (WGS) entry which is preliminary data.</text>
</comment>
<protein>
    <recommendedName>
        <fullName evidence="4">DUF4142 domain-containing protein</fullName>
    </recommendedName>
</protein>
<keyword evidence="1" id="KW-0732">Signal</keyword>